<evidence type="ECO:0000313" key="3">
    <source>
        <dbReference type="EMBL" id="ACZ83159.1"/>
    </source>
</evidence>
<sequence>MRIRFLAAAVVTAGALMATLTGAANASDDPAPATPEAAFTIVCEAGDDQGAVAVRKLTDAELKDLQAKAGHWRKAIGHGPVKVTGGTGHLASVKVTEATGPGPVKVTETTEAPDRVPSTTEAPDRVPSTTEAPDWVPATPAVPATPLDPSKQAEAEVARATTVTVSPLEEGETRLDVISDDVRQSGRAAAAKDVPGAPLSEGVVVACAQKAERAQEPAKAGE</sequence>
<dbReference type="KEGG" id="sro:Sros_0103"/>
<feature type="signal peptide" evidence="2">
    <location>
        <begin position="1"/>
        <end position="26"/>
    </location>
</feature>
<evidence type="ECO:0000256" key="1">
    <source>
        <dbReference type="SAM" id="MobiDB-lite"/>
    </source>
</evidence>
<proteinExistence type="predicted"/>
<reference evidence="3 4" key="1">
    <citation type="journal article" date="2010" name="Stand. Genomic Sci.">
        <title>Complete genome sequence of Streptosporangium roseum type strain (NI 9100).</title>
        <authorList>
            <person name="Nolan M."/>
            <person name="Sikorski J."/>
            <person name="Jando M."/>
            <person name="Lucas S."/>
            <person name="Lapidus A."/>
            <person name="Glavina Del Rio T."/>
            <person name="Chen F."/>
            <person name="Tice H."/>
            <person name="Pitluck S."/>
            <person name="Cheng J.F."/>
            <person name="Chertkov O."/>
            <person name="Sims D."/>
            <person name="Meincke L."/>
            <person name="Brettin T."/>
            <person name="Han C."/>
            <person name="Detter J.C."/>
            <person name="Bruce D."/>
            <person name="Goodwin L."/>
            <person name="Land M."/>
            <person name="Hauser L."/>
            <person name="Chang Y.J."/>
            <person name="Jeffries C.D."/>
            <person name="Ivanova N."/>
            <person name="Mavromatis K."/>
            <person name="Mikhailova N."/>
            <person name="Chen A."/>
            <person name="Palaniappan K."/>
            <person name="Chain P."/>
            <person name="Rohde M."/>
            <person name="Goker M."/>
            <person name="Bristow J."/>
            <person name="Eisen J.A."/>
            <person name="Markowitz V."/>
            <person name="Hugenholtz P."/>
            <person name="Kyrpides N.C."/>
            <person name="Klenk H.P."/>
        </authorList>
    </citation>
    <scope>NUCLEOTIDE SEQUENCE [LARGE SCALE GENOMIC DNA]</scope>
    <source>
        <strain evidence="4">ATCC 12428 / DSM 43021 / JCM 3005 / NI 9100</strain>
    </source>
</reference>
<feature type="region of interest" description="Disordered" evidence="1">
    <location>
        <begin position="99"/>
        <end position="150"/>
    </location>
</feature>
<evidence type="ECO:0000313" key="4">
    <source>
        <dbReference type="Proteomes" id="UP000002029"/>
    </source>
</evidence>
<feature type="chain" id="PRO_5003029270" description="Secreted protein" evidence="2">
    <location>
        <begin position="27"/>
        <end position="222"/>
    </location>
</feature>
<gene>
    <name evidence="3" type="ordered locus">Sros_0103</name>
</gene>
<keyword evidence="2" id="KW-0732">Signal</keyword>
<protein>
    <recommendedName>
        <fullName evidence="5">Secreted protein</fullName>
    </recommendedName>
</protein>
<feature type="compositionally biased region" description="Polar residues" evidence="1">
    <location>
        <begin position="117"/>
        <end position="131"/>
    </location>
</feature>
<dbReference type="AlphaFoldDB" id="D2AXH9"/>
<keyword evidence="4" id="KW-1185">Reference proteome</keyword>
<evidence type="ECO:0000256" key="2">
    <source>
        <dbReference type="SAM" id="SignalP"/>
    </source>
</evidence>
<evidence type="ECO:0008006" key="5">
    <source>
        <dbReference type="Google" id="ProtNLM"/>
    </source>
</evidence>
<dbReference type="EMBL" id="CP001814">
    <property type="protein sequence ID" value="ACZ83159.1"/>
    <property type="molecule type" value="Genomic_DNA"/>
</dbReference>
<accession>D2AXH9</accession>
<dbReference type="RefSeq" id="WP_012886905.1">
    <property type="nucleotide sequence ID" value="NC_013595.1"/>
</dbReference>
<feature type="compositionally biased region" description="Low complexity" evidence="1">
    <location>
        <begin position="132"/>
        <end position="149"/>
    </location>
</feature>
<dbReference type="STRING" id="479432.Sros_0103"/>
<name>D2AXH9_STRRD</name>
<organism evidence="3 4">
    <name type="scientific">Streptosporangium roseum (strain ATCC 12428 / DSM 43021 / JCM 3005 / KCTC 9067 / NCIMB 10171 / NRRL 2505 / NI 9100)</name>
    <dbReference type="NCBI Taxonomy" id="479432"/>
    <lineage>
        <taxon>Bacteria</taxon>
        <taxon>Bacillati</taxon>
        <taxon>Actinomycetota</taxon>
        <taxon>Actinomycetes</taxon>
        <taxon>Streptosporangiales</taxon>
        <taxon>Streptosporangiaceae</taxon>
        <taxon>Streptosporangium</taxon>
    </lineage>
</organism>
<dbReference type="HOGENOM" id="CLU_1244767_0_0_11"/>
<dbReference type="Proteomes" id="UP000002029">
    <property type="component" value="Chromosome"/>
</dbReference>